<sequence length="88" mass="9971">MAQVRVHPIQLEYSVAKDDKQTCNLCGAEERWTSKQQPTVFGDALKRSLHLVHLVRNHLPDIQATFSAAERKKEKWVDAGDTTATRQA</sequence>
<dbReference type="AlphaFoldDB" id="A0A840QFU7"/>
<comment type="caution">
    <text evidence="1">The sequence shown here is derived from an EMBL/GenBank/DDBJ whole genome shotgun (WGS) entry which is preliminary data.</text>
</comment>
<gene>
    <name evidence="1" type="ORF">BJ970_007313</name>
</gene>
<proteinExistence type="predicted"/>
<dbReference type="EMBL" id="JACHIW010000002">
    <property type="protein sequence ID" value="MBB5159714.1"/>
    <property type="molecule type" value="Genomic_DNA"/>
</dbReference>
<keyword evidence="2" id="KW-1185">Reference proteome</keyword>
<accession>A0A840QFU7</accession>
<evidence type="ECO:0000313" key="2">
    <source>
        <dbReference type="Proteomes" id="UP000584374"/>
    </source>
</evidence>
<reference evidence="1 2" key="1">
    <citation type="submission" date="2020-08" db="EMBL/GenBank/DDBJ databases">
        <title>Sequencing the genomes of 1000 actinobacteria strains.</title>
        <authorList>
            <person name="Klenk H.-P."/>
        </authorList>
    </citation>
    <scope>NUCLEOTIDE SEQUENCE [LARGE SCALE GENOMIC DNA]</scope>
    <source>
        <strain evidence="1 2">DSM 45584</strain>
    </source>
</reference>
<dbReference type="Proteomes" id="UP000584374">
    <property type="component" value="Unassembled WGS sequence"/>
</dbReference>
<protein>
    <submittedName>
        <fullName evidence="1">Uncharacterized protein</fullName>
    </submittedName>
</protein>
<evidence type="ECO:0000313" key="1">
    <source>
        <dbReference type="EMBL" id="MBB5159714.1"/>
    </source>
</evidence>
<name>A0A840QFU7_9PSEU</name>
<organism evidence="1 2">
    <name type="scientific">Saccharopolyspora phatthalungensis</name>
    <dbReference type="NCBI Taxonomy" id="664693"/>
    <lineage>
        <taxon>Bacteria</taxon>
        <taxon>Bacillati</taxon>
        <taxon>Actinomycetota</taxon>
        <taxon>Actinomycetes</taxon>
        <taxon>Pseudonocardiales</taxon>
        <taxon>Pseudonocardiaceae</taxon>
        <taxon>Saccharopolyspora</taxon>
    </lineage>
</organism>